<proteinExistence type="predicted"/>
<dbReference type="CDD" id="cd06581">
    <property type="entry name" value="TM_PBP1_LivM_like"/>
    <property type="match status" value="1"/>
</dbReference>
<organism evidence="7 8">
    <name type="scientific">Pseudolabrys taiwanensis</name>
    <dbReference type="NCBI Taxonomy" id="331696"/>
    <lineage>
        <taxon>Bacteria</taxon>
        <taxon>Pseudomonadati</taxon>
        <taxon>Pseudomonadota</taxon>
        <taxon>Alphaproteobacteria</taxon>
        <taxon>Hyphomicrobiales</taxon>
        <taxon>Xanthobacteraceae</taxon>
        <taxon>Pseudolabrys</taxon>
    </lineage>
</organism>
<dbReference type="RefSeq" id="WP_115690622.1">
    <property type="nucleotide sequence ID" value="NZ_CP031417.1"/>
</dbReference>
<evidence type="ECO:0000256" key="3">
    <source>
        <dbReference type="ARBA" id="ARBA00022692"/>
    </source>
</evidence>
<evidence type="ECO:0000313" key="8">
    <source>
        <dbReference type="Proteomes" id="UP000254889"/>
    </source>
</evidence>
<evidence type="ECO:0000256" key="6">
    <source>
        <dbReference type="SAM" id="Phobius"/>
    </source>
</evidence>
<evidence type="ECO:0000256" key="2">
    <source>
        <dbReference type="ARBA" id="ARBA00022475"/>
    </source>
</evidence>
<feature type="transmembrane region" description="Helical" evidence="6">
    <location>
        <begin position="118"/>
        <end position="140"/>
    </location>
</feature>
<feature type="transmembrane region" description="Helical" evidence="6">
    <location>
        <begin position="208"/>
        <end position="233"/>
    </location>
</feature>
<sequence length="280" mass="29766">MMSTYYAGLFADVGILLLGALSVYIILATGQLSLGNAGFMGIGAYIASYLTVELHWPVTAALLVSAVAAAAIGIVVGFPALRLKGIYLAMATLGFGEMVRSFFLVFEPMGGSGGYRGMPHISLGYIWLWAGGILLLVLILERSRLWLEMRAVHDDETAAGLVGLNTTAVKIGAFGFGAAVAAICGGLFAHHYVYIEPGNFGFERSIDFVLAVILGGSTVGAGAVIGALLLVMLPEWLRFLVDWRLAAFGVLLILVLLTRRQGILDRALIARLTFQRRAAA</sequence>
<dbReference type="AlphaFoldDB" id="A0A345ZUW6"/>
<feature type="transmembrane region" description="Helical" evidence="6">
    <location>
        <begin position="58"/>
        <end position="78"/>
    </location>
</feature>
<keyword evidence="4 6" id="KW-1133">Transmembrane helix</keyword>
<evidence type="ECO:0000313" key="7">
    <source>
        <dbReference type="EMBL" id="AXK80713.1"/>
    </source>
</evidence>
<dbReference type="InterPro" id="IPR043428">
    <property type="entry name" value="LivM-like"/>
</dbReference>
<feature type="transmembrane region" description="Helical" evidence="6">
    <location>
        <begin position="239"/>
        <end position="257"/>
    </location>
</feature>
<protein>
    <submittedName>
        <fullName evidence="7">Branched-chain amino acid ABC transporter permease</fullName>
    </submittedName>
</protein>
<comment type="subcellular location">
    <subcellularLocation>
        <location evidence="1">Cell membrane</location>
        <topology evidence="1">Multi-pass membrane protein</topology>
    </subcellularLocation>
</comment>
<dbReference type="PANTHER" id="PTHR30482:SF10">
    <property type="entry name" value="HIGH-AFFINITY BRANCHED-CHAIN AMINO ACID TRANSPORT PROTEIN BRAE"/>
    <property type="match status" value="1"/>
</dbReference>
<feature type="transmembrane region" description="Helical" evidence="6">
    <location>
        <begin position="85"/>
        <end position="106"/>
    </location>
</feature>
<dbReference type="GO" id="GO:0005886">
    <property type="term" value="C:plasma membrane"/>
    <property type="evidence" value="ECO:0007669"/>
    <property type="project" value="UniProtKB-SubCell"/>
</dbReference>
<evidence type="ECO:0000256" key="5">
    <source>
        <dbReference type="ARBA" id="ARBA00023136"/>
    </source>
</evidence>
<dbReference type="EMBL" id="CP031417">
    <property type="protein sequence ID" value="AXK80713.1"/>
    <property type="molecule type" value="Genomic_DNA"/>
</dbReference>
<feature type="transmembrane region" description="Helical" evidence="6">
    <location>
        <begin position="34"/>
        <end position="52"/>
    </location>
</feature>
<keyword evidence="2" id="KW-1003">Cell membrane</keyword>
<gene>
    <name evidence="7" type="ORF">DW352_09450</name>
</gene>
<dbReference type="OrthoDB" id="5448271at2"/>
<evidence type="ECO:0000256" key="4">
    <source>
        <dbReference type="ARBA" id="ARBA00022989"/>
    </source>
</evidence>
<reference evidence="7 8" key="1">
    <citation type="submission" date="2018-07" db="EMBL/GenBank/DDBJ databases">
        <authorList>
            <person name="Quirk P.G."/>
            <person name="Krulwich T.A."/>
        </authorList>
    </citation>
    <scope>NUCLEOTIDE SEQUENCE [LARGE SCALE GENOMIC DNA]</scope>
    <source>
        <strain evidence="7 8">CC-BB4</strain>
    </source>
</reference>
<keyword evidence="5 6" id="KW-0472">Membrane</keyword>
<dbReference type="Pfam" id="PF02653">
    <property type="entry name" value="BPD_transp_2"/>
    <property type="match status" value="1"/>
</dbReference>
<keyword evidence="8" id="KW-1185">Reference proteome</keyword>
<feature type="transmembrane region" description="Helical" evidence="6">
    <location>
        <begin position="6"/>
        <end position="27"/>
    </location>
</feature>
<dbReference type="GO" id="GO:0015658">
    <property type="term" value="F:branched-chain amino acid transmembrane transporter activity"/>
    <property type="evidence" value="ECO:0007669"/>
    <property type="project" value="InterPro"/>
</dbReference>
<dbReference type="KEGG" id="ptaw:DW352_09450"/>
<dbReference type="PANTHER" id="PTHR30482">
    <property type="entry name" value="HIGH-AFFINITY BRANCHED-CHAIN AMINO ACID TRANSPORT SYSTEM PERMEASE"/>
    <property type="match status" value="1"/>
</dbReference>
<dbReference type="InterPro" id="IPR001851">
    <property type="entry name" value="ABC_transp_permease"/>
</dbReference>
<dbReference type="Proteomes" id="UP000254889">
    <property type="component" value="Chromosome"/>
</dbReference>
<accession>A0A345ZUW6</accession>
<evidence type="ECO:0000256" key="1">
    <source>
        <dbReference type="ARBA" id="ARBA00004651"/>
    </source>
</evidence>
<keyword evidence="3 6" id="KW-0812">Transmembrane</keyword>
<name>A0A345ZUW6_9HYPH</name>